<dbReference type="Pfam" id="PF06458">
    <property type="entry name" value="MucBP"/>
    <property type="match status" value="7"/>
</dbReference>
<keyword evidence="2" id="KW-0964">Secreted</keyword>
<evidence type="ECO:0000256" key="5">
    <source>
        <dbReference type="ARBA" id="ARBA00023088"/>
    </source>
</evidence>
<keyword evidence="4" id="KW-0677">Repeat</keyword>
<evidence type="ECO:0000256" key="2">
    <source>
        <dbReference type="ARBA" id="ARBA00022525"/>
    </source>
</evidence>
<evidence type="ECO:0000256" key="6">
    <source>
        <dbReference type="SAM" id="MobiDB-lite"/>
    </source>
</evidence>
<keyword evidence="1" id="KW-0134">Cell wall</keyword>
<feature type="chain" id="PRO_5044017285" evidence="8">
    <location>
        <begin position="25"/>
        <end position="963"/>
    </location>
</feature>
<dbReference type="RefSeq" id="WP_104914569.1">
    <property type="nucleotide sequence ID" value="NZ_CP026847.1"/>
</dbReference>
<feature type="compositionally biased region" description="Low complexity" evidence="6">
    <location>
        <begin position="879"/>
        <end position="921"/>
    </location>
</feature>
<dbReference type="Proteomes" id="UP000516446">
    <property type="component" value="Chromosome"/>
</dbReference>
<feature type="compositionally biased region" description="Basic and acidic residues" evidence="6">
    <location>
        <begin position="61"/>
        <end position="77"/>
    </location>
</feature>
<organism evidence="10 11">
    <name type="scientific">Weissella koreensis</name>
    <dbReference type="NCBI Taxonomy" id="165096"/>
    <lineage>
        <taxon>Bacteria</taxon>
        <taxon>Bacillati</taxon>
        <taxon>Bacillota</taxon>
        <taxon>Bacilli</taxon>
        <taxon>Lactobacillales</taxon>
        <taxon>Lactobacillaceae</taxon>
        <taxon>Weissella</taxon>
    </lineage>
</organism>
<feature type="signal peptide" evidence="8">
    <location>
        <begin position="1"/>
        <end position="24"/>
    </location>
</feature>
<feature type="region of interest" description="Disordered" evidence="6">
    <location>
        <begin position="863"/>
        <end position="921"/>
    </location>
</feature>
<feature type="transmembrane region" description="Helical" evidence="7">
    <location>
        <begin position="940"/>
        <end position="959"/>
    </location>
</feature>
<feature type="compositionally biased region" description="Low complexity" evidence="6">
    <location>
        <begin position="27"/>
        <end position="40"/>
    </location>
</feature>
<name>A0A7H1MLT7_9LACO</name>
<accession>A0A7H1MLT7</accession>
<keyword evidence="3 8" id="KW-0732">Signal</keyword>
<reference evidence="10 11" key="1">
    <citation type="submission" date="2019-08" db="EMBL/GenBank/DDBJ databases">
        <authorList>
            <person name="Chang H.C."/>
            <person name="Mun S.Y."/>
        </authorList>
    </citation>
    <scope>NUCLEOTIDE SEQUENCE [LARGE SCALE GENOMIC DNA]</scope>
    <source>
        <strain evidence="10 11">SK</strain>
    </source>
</reference>
<sequence>MKISKYVLLSTTVLGLLNPVISLADTNNSSNTSSSYSNKNLENKSSQLSESSDYSTSKQANKIDDNSNQQIDKKDGLNKSNQAADSQEIPWDQGLTLKLDSDGTLHLPAGEISDPSDLFYSLGEDNSNKVTNIVDDGDLKINGSMSGMFSSMDNATDIDLSKLDTSQVTDMSSMFANDISLTNLDVSNLDTSNVTDMKYMFRGKIAGGSMSLKNLDLSNFDTSNVTDMMGMFFKNNIENLDLSSFDTSNVTNMNVMFFNDTIYNLKLGSKTVINDTVKLYDPQKDYEYTGKWQTLGDGTEDNPSGDWVGSSADIYERSKNNVADTYVWQRIKAADVTVKYVDENGKNIIDPEVLSGNIGNKYTTEQKNITDYVFQKMEGNASGDFTDKAQTVTYVYKAITTNTPKKPIADGKLTVKYVDENGKEISKPVVTTKKAGTEYKTEKKDIQGYVFEKVEGNETGKYTADGQVVTYVYKTVSAEDETKPVADGKLTVKYVDENGKEISKPVVTTKKAGTEYKTEKKDIQGYVYEKTEGSETGKYTADDQTVTYIYKVVNAEDQTKPVVDGKLTVKYVDENGKEVSKPVVTTEKAGTKYKTDKKDIQGYVFEKVEGNETGKYTADGQTVTYVYKTVSAEDETKPVADGKLTVKYVDENGKEISKSVVTTEKAGTEYKTEKKDIQGYVFEKVEGKEIGKYTADDQSVTYVYKAVKAEDQTKPVADGKLTVKYVDENGKEISKPVVTTKKAGTEYKTEKKDIQGYVYEKTEGSETGKYTADGQTVTYVYKAVNAEDQTKPVADGKLTVKYVDENGKEISNPVVTTEKAGTEYKTEKKDITGYVYEKTEGSETGKYTADGQTVTYVYKAIGTNTPTKPVVPTDPSKPVNPTDPDTPNNSGNDNNSGVNDNNSGTNNSNTSDNNSPINNAVNNVVNGAQTLLPNTSAEKVTFAGIVGAVLASLAGLVIWKKRK</sequence>
<keyword evidence="7" id="KW-1133">Transmembrane helix</keyword>
<dbReference type="Gene3D" id="3.10.20.320">
    <property type="entry name" value="Putative peptidoglycan bound protein (lpxtg motif)"/>
    <property type="match status" value="7"/>
</dbReference>
<dbReference type="Pfam" id="PF03382">
    <property type="entry name" value="DUF285"/>
    <property type="match status" value="1"/>
</dbReference>
<feature type="domain" description="Gram-positive cocci surface proteins LPxTG" evidence="9">
    <location>
        <begin position="932"/>
        <end position="963"/>
    </location>
</feature>
<keyword evidence="11" id="KW-1185">Reference proteome</keyword>
<evidence type="ECO:0000313" key="11">
    <source>
        <dbReference type="Proteomes" id="UP000516446"/>
    </source>
</evidence>
<dbReference type="NCBIfam" id="TIGR01167">
    <property type="entry name" value="LPXTG_anchor"/>
    <property type="match status" value="1"/>
</dbReference>
<proteinExistence type="predicted"/>
<dbReference type="InterPro" id="IPR032675">
    <property type="entry name" value="LRR_dom_sf"/>
</dbReference>
<feature type="region of interest" description="Disordered" evidence="6">
    <location>
        <begin position="27"/>
        <end position="89"/>
    </location>
</feature>
<evidence type="ECO:0000256" key="7">
    <source>
        <dbReference type="SAM" id="Phobius"/>
    </source>
</evidence>
<evidence type="ECO:0000313" key="10">
    <source>
        <dbReference type="EMBL" id="QNT64423.1"/>
    </source>
</evidence>
<dbReference type="InterPro" id="IPR011889">
    <property type="entry name" value="Liste_lipo_26"/>
</dbReference>
<keyword evidence="7" id="KW-0812">Transmembrane</keyword>
<dbReference type="EMBL" id="CP043431">
    <property type="protein sequence ID" value="QNT64423.1"/>
    <property type="molecule type" value="Genomic_DNA"/>
</dbReference>
<dbReference type="InterPro" id="IPR009459">
    <property type="entry name" value="MucBP_dom"/>
</dbReference>
<evidence type="ECO:0000256" key="1">
    <source>
        <dbReference type="ARBA" id="ARBA00022512"/>
    </source>
</evidence>
<dbReference type="Gene3D" id="3.80.10.10">
    <property type="entry name" value="Ribonuclease Inhibitor"/>
    <property type="match status" value="1"/>
</dbReference>
<dbReference type="InterPro" id="IPR019931">
    <property type="entry name" value="LPXTG_anchor"/>
</dbReference>
<evidence type="ECO:0000256" key="4">
    <source>
        <dbReference type="ARBA" id="ARBA00022737"/>
    </source>
</evidence>
<evidence type="ECO:0000259" key="9">
    <source>
        <dbReference type="PROSITE" id="PS50847"/>
    </source>
</evidence>
<evidence type="ECO:0000256" key="3">
    <source>
        <dbReference type="ARBA" id="ARBA00022729"/>
    </source>
</evidence>
<gene>
    <name evidence="10" type="ORF">FY536_03590</name>
</gene>
<dbReference type="InterPro" id="IPR005046">
    <property type="entry name" value="DUF285"/>
</dbReference>
<keyword evidence="7" id="KW-0472">Membrane</keyword>
<protein>
    <submittedName>
        <fullName evidence="10">BspA family leucine-rich repeat surface protein</fullName>
    </submittedName>
</protein>
<dbReference type="NCBIfam" id="TIGR02167">
    <property type="entry name" value="Liste_lipo_26"/>
    <property type="match status" value="4"/>
</dbReference>
<feature type="compositionally biased region" description="Polar residues" evidence="6">
    <location>
        <begin position="43"/>
        <end position="60"/>
    </location>
</feature>
<dbReference type="AlphaFoldDB" id="A0A7H1MLT7"/>
<dbReference type="PROSITE" id="PS50847">
    <property type="entry name" value="GRAM_POS_ANCHORING"/>
    <property type="match status" value="1"/>
</dbReference>
<keyword evidence="5" id="KW-0572">Peptidoglycan-anchor</keyword>
<evidence type="ECO:0000256" key="8">
    <source>
        <dbReference type="SAM" id="SignalP"/>
    </source>
</evidence>